<evidence type="ECO:0000313" key="2">
    <source>
        <dbReference type="Proteomes" id="UP000054321"/>
    </source>
</evidence>
<dbReference type="GO" id="GO:0008168">
    <property type="term" value="F:methyltransferase activity"/>
    <property type="evidence" value="ECO:0007669"/>
    <property type="project" value="TreeGrafter"/>
</dbReference>
<reference evidence="1 2" key="1">
    <citation type="submission" date="2014-04" db="EMBL/GenBank/DDBJ databases">
        <authorList>
            <consortium name="DOE Joint Genome Institute"/>
            <person name="Kuo A."/>
            <person name="Martino E."/>
            <person name="Perotto S."/>
            <person name="Kohler A."/>
            <person name="Nagy L.G."/>
            <person name="Floudas D."/>
            <person name="Copeland A."/>
            <person name="Barry K.W."/>
            <person name="Cichocki N."/>
            <person name="Veneault-Fourrey C."/>
            <person name="LaButti K."/>
            <person name="Lindquist E.A."/>
            <person name="Lipzen A."/>
            <person name="Lundell T."/>
            <person name="Morin E."/>
            <person name="Murat C."/>
            <person name="Sun H."/>
            <person name="Tunlid A."/>
            <person name="Henrissat B."/>
            <person name="Grigoriev I.V."/>
            <person name="Hibbett D.S."/>
            <person name="Martin F."/>
            <person name="Nordberg H.P."/>
            <person name="Cantor M.N."/>
            <person name="Hua S.X."/>
        </authorList>
    </citation>
    <scope>NUCLEOTIDE SEQUENCE [LARGE SCALE GENOMIC DNA]</scope>
    <source>
        <strain evidence="1 2">Zn</strain>
    </source>
</reference>
<dbReference type="InterPro" id="IPR029063">
    <property type="entry name" value="SAM-dependent_MTases_sf"/>
</dbReference>
<gene>
    <name evidence="1" type="ORF">OIDMADRAFT_120239</name>
</gene>
<proteinExistence type="predicted"/>
<evidence type="ECO:0008006" key="3">
    <source>
        <dbReference type="Google" id="ProtNLM"/>
    </source>
</evidence>
<dbReference type="STRING" id="913774.A0A0C3DL24"/>
<accession>A0A0C3DL24</accession>
<dbReference type="OrthoDB" id="2013972at2759"/>
<dbReference type="Pfam" id="PF13489">
    <property type="entry name" value="Methyltransf_23"/>
    <property type="match status" value="1"/>
</dbReference>
<name>A0A0C3DL24_OIDMZ</name>
<dbReference type="HOGENOM" id="CLU_010595_2_3_1"/>
<organism evidence="1 2">
    <name type="scientific">Oidiodendron maius (strain Zn)</name>
    <dbReference type="NCBI Taxonomy" id="913774"/>
    <lineage>
        <taxon>Eukaryota</taxon>
        <taxon>Fungi</taxon>
        <taxon>Dikarya</taxon>
        <taxon>Ascomycota</taxon>
        <taxon>Pezizomycotina</taxon>
        <taxon>Leotiomycetes</taxon>
        <taxon>Leotiomycetes incertae sedis</taxon>
        <taxon>Myxotrichaceae</taxon>
        <taxon>Oidiodendron</taxon>
    </lineage>
</organism>
<reference evidence="2" key="2">
    <citation type="submission" date="2015-01" db="EMBL/GenBank/DDBJ databases">
        <title>Evolutionary Origins and Diversification of the Mycorrhizal Mutualists.</title>
        <authorList>
            <consortium name="DOE Joint Genome Institute"/>
            <consortium name="Mycorrhizal Genomics Consortium"/>
            <person name="Kohler A."/>
            <person name="Kuo A."/>
            <person name="Nagy L.G."/>
            <person name="Floudas D."/>
            <person name="Copeland A."/>
            <person name="Barry K.W."/>
            <person name="Cichocki N."/>
            <person name="Veneault-Fourrey C."/>
            <person name="LaButti K."/>
            <person name="Lindquist E.A."/>
            <person name="Lipzen A."/>
            <person name="Lundell T."/>
            <person name="Morin E."/>
            <person name="Murat C."/>
            <person name="Riley R."/>
            <person name="Ohm R."/>
            <person name="Sun H."/>
            <person name="Tunlid A."/>
            <person name="Henrissat B."/>
            <person name="Grigoriev I.V."/>
            <person name="Hibbett D.S."/>
            <person name="Martin F."/>
        </authorList>
    </citation>
    <scope>NUCLEOTIDE SEQUENCE [LARGE SCALE GENOMIC DNA]</scope>
    <source>
        <strain evidence="2">Zn</strain>
    </source>
</reference>
<dbReference type="SUPFAM" id="SSF53335">
    <property type="entry name" value="S-adenosyl-L-methionine-dependent methyltransferases"/>
    <property type="match status" value="1"/>
</dbReference>
<dbReference type="InParanoid" id="A0A0C3DL24"/>
<dbReference type="EMBL" id="KN832874">
    <property type="protein sequence ID" value="KIN02708.1"/>
    <property type="molecule type" value="Genomic_DNA"/>
</dbReference>
<dbReference type="Gene3D" id="3.40.50.150">
    <property type="entry name" value="Vaccinia Virus protein VP39"/>
    <property type="match status" value="1"/>
</dbReference>
<sequence length="288" mass="33115">FRFSTKSLRSSIYQFVEENGRTYHHYREGKYYLPNDEVYLQHHLFLLTLSGELHIAPIDDIQRAVHTVLDIGTGTGLWAQEFAEMFPSSRVIGTDLSPIQPLYVPTNCCFQVDDVEEEWSFSHKFDYIHGRMLLTCFKSHFPVIKSAFEFLNPGGYLELQDCLYAFHCLDNSIKGTTLENWFNLVLKGTIALGKDWTRATEYKKYLEQVGFEDVVEKKFAWPVGTWARGKRMKTLGLWCRENLLAGLEGISLAILTRGLAMTKEQVDVLLAGARDDIKSNRIHFCIPV</sequence>
<dbReference type="Proteomes" id="UP000054321">
    <property type="component" value="Unassembled WGS sequence"/>
</dbReference>
<keyword evidence="2" id="KW-1185">Reference proteome</keyword>
<dbReference type="PANTHER" id="PTHR43591:SF102">
    <property type="entry name" value="S-ADENOSYL-L-METHIONINE-DEPENDENT METHYLTRANSFERASE"/>
    <property type="match status" value="1"/>
</dbReference>
<feature type="non-terminal residue" evidence="1">
    <location>
        <position position="1"/>
    </location>
</feature>
<evidence type="ECO:0000313" key="1">
    <source>
        <dbReference type="EMBL" id="KIN02708.1"/>
    </source>
</evidence>
<dbReference type="PANTHER" id="PTHR43591">
    <property type="entry name" value="METHYLTRANSFERASE"/>
    <property type="match status" value="1"/>
</dbReference>
<dbReference type="CDD" id="cd02440">
    <property type="entry name" value="AdoMet_MTases"/>
    <property type="match status" value="1"/>
</dbReference>
<protein>
    <recommendedName>
        <fullName evidence="3">Methyltransferase domain-containing protein</fullName>
    </recommendedName>
</protein>
<dbReference type="AlphaFoldDB" id="A0A0C3DL24"/>